<dbReference type="InterPro" id="IPR029026">
    <property type="entry name" value="tRNA_m1G_MTases_N"/>
</dbReference>
<reference evidence="5 6" key="1">
    <citation type="submission" date="2019-04" db="EMBL/GenBank/DDBJ databases">
        <title>Bacillus caeni sp. nov., a bacterium isolated from mangrove sediment.</title>
        <authorList>
            <person name="Huang H."/>
            <person name="Mo K."/>
            <person name="Hu Y."/>
        </authorList>
    </citation>
    <scope>NUCLEOTIDE SEQUENCE [LARGE SCALE GENOMIC DNA]</scope>
    <source>
        <strain evidence="5 6">HB172195</strain>
    </source>
</reference>
<dbReference type="OrthoDB" id="9794400at2"/>
<dbReference type="GO" id="GO:0005737">
    <property type="term" value="C:cytoplasm"/>
    <property type="evidence" value="ECO:0007669"/>
    <property type="project" value="UniProtKB-ARBA"/>
</dbReference>
<evidence type="ECO:0000256" key="3">
    <source>
        <dbReference type="ARBA" id="ARBA00022679"/>
    </source>
</evidence>
<evidence type="ECO:0000313" key="6">
    <source>
        <dbReference type="Proteomes" id="UP000308230"/>
    </source>
</evidence>
<comment type="caution">
    <text evidence="5">The sequence shown here is derived from an EMBL/GenBank/DDBJ whole genome shotgun (WGS) entry which is preliminary data.</text>
</comment>
<dbReference type="InterPro" id="IPR001537">
    <property type="entry name" value="SpoU_MeTrfase"/>
</dbReference>
<sequence length="253" mass="27984">MHIESVKNSKVKEWKKLHTKRGRAKSGTFMIEGPHIVEEASRQGSLVKEVIMLEESDHSNMADAFNEKARVFTVTEKVMKEISDTETPQGIAAICTFPDETIKVQKGKFILLDSIQDPGNLGTIIRTADAAGYDAVILGDGCVDPYNSKVLRSTQGSIFHLPIVKANLEEFIKQLKEKQIPVYATEVNGGRSYTSLEKQDTFAIVMGNEANGVSKQVLQLADERIYIPIFGEAESLNVSIAAGILMYQLRAQH</sequence>
<dbReference type="PANTHER" id="PTHR43191:SF2">
    <property type="entry name" value="RRNA METHYLTRANSFERASE 3, MITOCHONDRIAL"/>
    <property type="match status" value="1"/>
</dbReference>
<name>A0A5R9F6H5_9BACL</name>
<dbReference type="SUPFAM" id="SSF55315">
    <property type="entry name" value="L30e-like"/>
    <property type="match status" value="1"/>
</dbReference>
<organism evidence="5 6">
    <name type="scientific">Exobacillus caeni</name>
    <dbReference type="NCBI Taxonomy" id="2574798"/>
    <lineage>
        <taxon>Bacteria</taxon>
        <taxon>Bacillati</taxon>
        <taxon>Bacillota</taxon>
        <taxon>Bacilli</taxon>
        <taxon>Bacillales</taxon>
        <taxon>Guptibacillaceae</taxon>
        <taxon>Exobacillus</taxon>
    </lineage>
</organism>
<keyword evidence="6" id="KW-1185">Reference proteome</keyword>
<dbReference type="CDD" id="cd18095">
    <property type="entry name" value="SpoU-like_rRNA-MTase"/>
    <property type="match status" value="1"/>
</dbReference>
<evidence type="ECO:0000256" key="1">
    <source>
        <dbReference type="ARBA" id="ARBA00007228"/>
    </source>
</evidence>
<evidence type="ECO:0000256" key="2">
    <source>
        <dbReference type="ARBA" id="ARBA00022603"/>
    </source>
</evidence>
<dbReference type="PANTHER" id="PTHR43191">
    <property type="entry name" value="RRNA METHYLTRANSFERASE 3"/>
    <property type="match status" value="1"/>
</dbReference>
<dbReference type="Pfam" id="PF22435">
    <property type="entry name" value="MRM3-like_sub_bind"/>
    <property type="match status" value="1"/>
</dbReference>
<dbReference type="InterPro" id="IPR029028">
    <property type="entry name" value="Alpha/beta_knot_MTases"/>
</dbReference>
<accession>A0A5R9F6H5</accession>
<protein>
    <submittedName>
        <fullName evidence="5">RNA methyltransferase</fullName>
    </submittedName>
</protein>
<keyword evidence="3 5" id="KW-0808">Transferase</keyword>
<dbReference type="SMART" id="SM00967">
    <property type="entry name" value="SpoU_sub_bind"/>
    <property type="match status" value="1"/>
</dbReference>
<evidence type="ECO:0000313" key="5">
    <source>
        <dbReference type="EMBL" id="TLS39167.1"/>
    </source>
</evidence>
<dbReference type="InterPro" id="IPR029064">
    <property type="entry name" value="Ribosomal_eL30-like_sf"/>
</dbReference>
<dbReference type="GO" id="GO:0008173">
    <property type="term" value="F:RNA methyltransferase activity"/>
    <property type="evidence" value="ECO:0007669"/>
    <property type="project" value="InterPro"/>
</dbReference>
<dbReference type="SUPFAM" id="SSF75217">
    <property type="entry name" value="alpha/beta knot"/>
    <property type="match status" value="1"/>
</dbReference>
<gene>
    <name evidence="5" type="ORF">FCL54_02320</name>
</gene>
<dbReference type="Pfam" id="PF00588">
    <property type="entry name" value="SpoU_methylase"/>
    <property type="match status" value="1"/>
</dbReference>
<dbReference type="InterPro" id="IPR013123">
    <property type="entry name" value="SpoU_subst-bd"/>
</dbReference>
<dbReference type="InterPro" id="IPR053888">
    <property type="entry name" value="MRM3-like_sub_bind"/>
</dbReference>
<evidence type="ECO:0000259" key="4">
    <source>
        <dbReference type="SMART" id="SM00967"/>
    </source>
</evidence>
<dbReference type="Proteomes" id="UP000308230">
    <property type="component" value="Unassembled WGS sequence"/>
</dbReference>
<dbReference type="InterPro" id="IPR051259">
    <property type="entry name" value="rRNA_Methyltransferase"/>
</dbReference>
<dbReference type="AlphaFoldDB" id="A0A5R9F6H5"/>
<dbReference type="GO" id="GO:0006396">
    <property type="term" value="P:RNA processing"/>
    <property type="evidence" value="ECO:0007669"/>
    <property type="project" value="InterPro"/>
</dbReference>
<keyword evidence="2 5" id="KW-0489">Methyltransferase</keyword>
<dbReference type="Gene3D" id="3.40.1280.10">
    <property type="match status" value="1"/>
</dbReference>
<dbReference type="EMBL" id="SWLG01000001">
    <property type="protein sequence ID" value="TLS39167.1"/>
    <property type="molecule type" value="Genomic_DNA"/>
</dbReference>
<feature type="domain" description="RNA 2-O ribose methyltransferase substrate binding" evidence="4">
    <location>
        <begin position="30"/>
        <end position="101"/>
    </location>
</feature>
<proteinExistence type="inferred from homology"/>
<comment type="similarity">
    <text evidence="1">Belongs to the class IV-like SAM-binding methyltransferase superfamily. RNA methyltransferase TrmH family.</text>
</comment>
<dbReference type="RefSeq" id="WP_138122744.1">
    <property type="nucleotide sequence ID" value="NZ_SWLG01000001.1"/>
</dbReference>
<dbReference type="Gene3D" id="3.30.1330.30">
    <property type="match status" value="1"/>
</dbReference>
<dbReference type="GO" id="GO:0032259">
    <property type="term" value="P:methylation"/>
    <property type="evidence" value="ECO:0007669"/>
    <property type="project" value="UniProtKB-KW"/>
</dbReference>
<dbReference type="GO" id="GO:0003723">
    <property type="term" value="F:RNA binding"/>
    <property type="evidence" value="ECO:0007669"/>
    <property type="project" value="InterPro"/>
</dbReference>